<dbReference type="RefSeq" id="WP_203921177.1">
    <property type="nucleotide sequence ID" value="NZ_BONZ01000056.1"/>
</dbReference>
<evidence type="ECO:0000256" key="5">
    <source>
        <dbReference type="PROSITE-ProRule" id="PRU01240"/>
    </source>
</evidence>
<dbReference type="GO" id="GO:0004252">
    <property type="term" value="F:serine-type endopeptidase activity"/>
    <property type="evidence" value="ECO:0007669"/>
    <property type="project" value="UniProtKB-UniRule"/>
</dbReference>
<dbReference type="InterPro" id="IPR000209">
    <property type="entry name" value="Peptidase_S8/S53_dom"/>
</dbReference>
<dbReference type="PROSITE" id="PS00138">
    <property type="entry name" value="SUBTILASE_SER"/>
    <property type="match status" value="1"/>
</dbReference>
<accession>A0A8J3QV53</accession>
<dbReference type="PRINTS" id="PR00723">
    <property type="entry name" value="SUBTILISIN"/>
</dbReference>
<name>A0A8J3QV53_9ACTN</name>
<dbReference type="Gene3D" id="3.40.50.200">
    <property type="entry name" value="Peptidase S8/S53 domain"/>
    <property type="match status" value="1"/>
</dbReference>
<sequence>MRLYFPPSDGPAQRSGAVARPTALPAIPDSVLDRHGARVLRPAEAVRASGAPAPASTVYRSGVLLVPQDLLTGERAALAAFNAALAGEGFTLLAPESVPGAVRGHAASAGALAASHRAAPLAAAGGQPVAVDAWRALTALRAAGQRGDLDASAAGRVRLDHLLVGANIATQGSGDPEPLTLGTPQAALSGRIPVGVMLPAPPRRTLAQLGVGRRPVVAVLDTGYAPHPWLDVVDRSAAVPADEFVVVDSAAQAAIQAGTVAGATRSGMPTEILDGYLDQPAVAQPLVGELDSHAGHGTFIAGLIRQIAPDAQVRAIRVMHPDGVAYESDVLLALALIADETRRAQQGDATARPVDVVCLSLGYFDEGDPTGQATGQLAAAIDTLTGLGVLVVAAAGNHATGREFYPAALSTRPSPGGFPAVVSVGALNPNGSIARFSNEAPWVTLYAPGVALMSTFPAVAGSVNPAETVNGASRRRESLDPDDFGAGFALWSGTSFAAPVAAAMLANLILGQGTALDERDGPAAIRRAGQAWDALQKEWQ</sequence>
<comment type="similarity">
    <text evidence="1 5">Belongs to the peptidase S8 family.</text>
</comment>
<keyword evidence="8" id="KW-1185">Reference proteome</keyword>
<dbReference type="AlphaFoldDB" id="A0A8J3QV53"/>
<evidence type="ECO:0000256" key="2">
    <source>
        <dbReference type="ARBA" id="ARBA00022670"/>
    </source>
</evidence>
<dbReference type="InterPro" id="IPR015500">
    <property type="entry name" value="Peptidase_S8_subtilisin-rel"/>
</dbReference>
<keyword evidence="2 5" id="KW-0645">Protease</keyword>
<dbReference type="Proteomes" id="UP000642748">
    <property type="component" value="Unassembled WGS sequence"/>
</dbReference>
<evidence type="ECO:0000313" key="7">
    <source>
        <dbReference type="EMBL" id="GIH17629.1"/>
    </source>
</evidence>
<evidence type="ECO:0000256" key="4">
    <source>
        <dbReference type="ARBA" id="ARBA00022825"/>
    </source>
</evidence>
<feature type="active site" description="Charge relay system" evidence="5">
    <location>
        <position position="495"/>
    </location>
</feature>
<dbReference type="Pfam" id="PF00082">
    <property type="entry name" value="Peptidase_S8"/>
    <property type="match status" value="1"/>
</dbReference>
<dbReference type="InterPro" id="IPR023828">
    <property type="entry name" value="Peptidase_S8_Ser-AS"/>
</dbReference>
<evidence type="ECO:0000256" key="1">
    <source>
        <dbReference type="ARBA" id="ARBA00011073"/>
    </source>
</evidence>
<evidence type="ECO:0000313" key="8">
    <source>
        <dbReference type="Proteomes" id="UP000642748"/>
    </source>
</evidence>
<proteinExistence type="inferred from homology"/>
<dbReference type="GO" id="GO:0006508">
    <property type="term" value="P:proteolysis"/>
    <property type="evidence" value="ECO:0007669"/>
    <property type="project" value="UniProtKB-KW"/>
</dbReference>
<feature type="active site" description="Charge relay system" evidence="5">
    <location>
        <position position="221"/>
    </location>
</feature>
<dbReference type="PANTHER" id="PTHR43806">
    <property type="entry name" value="PEPTIDASE S8"/>
    <property type="match status" value="1"/>
</dbReference>
<reference evidence="7" key="1">
    <citation type="submission" date="2021-01" db="EMBL/GenBank/DDBJ databases">
        <title>Whole genome shotgun sequence of Rugosimonospora africana NBRC 104875.</title>
        <authorList>
            <person name="Komaki H."/>
            <person name="Tamura T."/>
        </authorList>
    </citation>
    <scope>NUCLEOTIDE SEQUENCE</scope>
    <source>
        <strain evidence="7">NBRC 104875</strain>
    </source>
</reference>
<dbReference type="SUPFAM" id="SSF52743">
    <property type="entry name" value="Subtilisin-like"/>
    <property type="match status" value="1"/>
</dbReference>
<dbReference type="PANTHER" id="PTHR43806:SF11">
    <property type="entry name" value="CEREVISIN-RELATED"/>
    <property type="match status" value="1"/>
</dbReference>
<feature type="domain" description="Peptidase S8/S53" evidence="6">
    <location>
        <begin position="212"/>
        <end position="508"/>
    </location>
</feature>
<keyword evidence="4 5" id="KW-0720">Serine protease</keyword>
<dbReference type="EMBL" id="BONZ01000056">
    <property type="protein sequence ID" value="GIH17629.1"/>
    <property type="molecule type" value="Genomic_DNA"/>
</dbReference>
<organism evidence="7 8">
    <name type="scientific">Rugosimonospora africana</name>
    <dbReference type="NCBI Taxonomy" id="556532"/>
    <lineage>
        <taxon>Bacteria</taxon>
        <taxon>Bacillati</taxon>
        <taxon>Actinomycetota</taxon>
        <taxon>Actinomycetes</taxon>
        <taxon>Micromonosporales</taxon>
        <taxon>Micromonosporaceae</taxon>
        <taxon>Rugosimonospora</taxon>
    </lineage>
</organism>
<protein>
    <submittedName>
        <fullName evidence="7">Peptidase S8</fullName>
    </submittedName>
</protein>
<evidence type="ECO:0000256" key="3">
    <source>
        <dbReference type="ARBA" id="ARBA00022801"/>
    </source>
</evidence>
<keyword evidence="3 5" id="KW-0378">Hydrolase</keyword>
<evidence type="ECO:0000259" key="6">
    <source>
        <dbReference type="Pfam" id="PF00082"/>
    </source>
</evidence>
<gene>
    <name evidence="7" type="ORF">Raf01_58010</name>
</gene>
<dbReference type="PROSITE" id="PS51892">
    <property type="entry name" value="SUBTILASE"/>
    <property type="match status" value="1"/>
</dbReference>
<feature type="active site" description="Charge relay system" evidence="5">
    <location>
        <position position="296"/>
    </location>
</feature>
<comment type="caution">
    <text evidence="7">The sequence shown here is derived from an EMBL/GenBank/DDBJ whole genome shotgun (WGS) entry which is preliminary data.</text>
</comment>
<dbReference type="InterPro" id="IPR050131">
    <property type="entry name" value="Peptidase_S8_subtilisin-like"/>
</dbReference>
<dbReference type="InterPro" id="IPR036852">
    <property type="entry name" value="Peptidase_S8/S53_dom_sf"/>
</dbReference>